<feature type="domain" description="Mon2 C-terminal" evidence="3">
    <location>
        <begin position="1052"/>
        <end position="1148"/>
    </location>
</feature>
<proteinExistence type="predicted"/>
<evidence type="ECO:0000256" key="2">
    <source>
        <dbReference type="SAM" id="MobiDB-lite"/>
    </source>
</evidence>
<reference evidence="6" key="1">
    <citation type="journal article" date="2023" name="Commun. Biol.">
        <title>Genome analysis of Parmales, the sister group of diatoms, reveals the evolutionary specialization of diatoms from phago-mixotrophs to photoautotrophs.</title>
        <authorList>
            <person name="Ban H."/>
            <person name="Sato S."/>
            <person name="Yoshikawa S."/>
            <person name="Yamada K."/>
            <person name="Nakamura Y."/>
            <person name="Ichinomiya M."/>
            <person name="Sato N."/>
            <person name="Blanc-Mathieu R."/>
            <person name="Endo H."/>
            <person name="Kuwata A."/>
            <person name="Ogata H."/>
        </authorList>
    </citation>
    <scope>NUCLEOTIDE SEQUENCE [LARGE SCALE GENOMIC DNA]</scope>
    <source>
        <strain evidence="6">NIES 3699</strain>
    </source>
</reference>
<sequence>MEFMRHIETLLRDLATDARSASNQNHVIECAEHGIVKLRELRSRYAREVRESNQISSVAPTTTAPNHSNHNIFRCDELLEPFILTCNPSSPPSMVSIALNGLNYLLTSSAILPDSMLQVMTALTSVGLTPPQPPQSNNPLKQINQAINNNNAPQQDAPSMMQLKAMQTSILLLNSLTCEEMTQELTASILNLSGQLMLPPTNKSNGKRQSKGREEATLVSNAATATFSQLISLIFDMVASEVQEGDSFVSTPAPPPPPPCGIQSAVDVFTNLCELGESISTNNQSSRPPSPLTPSTTPKTVRDAFDSLKSPAFRTTSFSLITMTLKSQPSLFKKIPEFNSLLRYKVCPLVTTTLLSEHHRDFDDSTMSVNDFGLFLKLMSLSSTVLLVYGGPDLAGECHILLTTLLHFVNASTQTYFTTPTSHISPYHFTDDENRSYERHLKENGFDDKDFAASMHAQHAQHGDNGDENQQSAYHPPPLPVVTVWRTALSLEILYNVCMDKNLISSMNNSFDEHRPNNTIVLSLSQTVSDFVNSATTERHILEIVTASRRSAKEYSPSMTPKPSDTVPAPPSEGTVLHLAIQTMGHLVGQGGMKESVGIEEWVVHCAMYLSGCEGVIECVLGNYCVWIEERLKEADEAVKSRALSTLCKFAIPSDGRLDTFHVRVVESIFTVVHGGREGIGKSWVDIMACLEKLSLMTLANKQLSDEAYDTAIALSSSLSQFSEFTCTLSPRSLLEVLSALSCLKGSSRSDYMTSRPAPAVVAETGFGSRLLGLARNTIQKLSEQNQAVESRARLHPQRMFGEDMRERAFSRVEDGRVVDGISFGLIMVLDIARVNAWRGKFCNLAVCRHLSSISLSPNINSTVRTFAIEALASIIVSEASSEPPSSSPYKNKAARVVTGVEDLFRTRRYGSSESLPQVSDVVEEEPQVEEGSLFEPLMDIVTASDQSISAAGLQSLQSILEKIGQGINCWPMIIGTVKKCEGPGAFKCLKFIIDEFLDNIGNGLRELIAACESFAFSTSDVNMSLTSISLLWSISDRSADPIPILLSLLRVSLDSRPEVRNCAVNTLFSCIVGSDGSTWNTIFEEVVVQLLERVEEGLRNAAEEGAGGGEERGGKGFIMAVHHSRDSPRKQWAETYKVALQGLSRLLRQFLSSFPLPANLHSVLLNLCTHTLTLPAECACAGIELMLLIVEVVGGGESEKVGDKLEMVNGALQRTETSPKRSPGKPQPLSPAFQESFAALKEIPKATTEPDILSPLADGILGLHESLSASIPQSQFTNGMVDLCVDIATCCENSTKYPTGAEKSSISTLKALATSSPHAFKALSTLASSAFQGSGTCVNLEAARSLGDVVGDGGGKSNNVIDALANLVTIEVKEGHGGDLSHEGTGFWRDEGMERLGEMLLPLLKSGLSKIKGTREERDKMASEYERLSESEERKTEREIAIEKRIWDGTIETLHRFLRPKRGNGSDDGKAKADRDPSAVVDTALAILTVVLSMAEGPEIWSRITNCLGKAGNDCIDAAKWLVIDKHSATGSPGRNRSAQADSELRVVRACIINLALAVEEGRAGAKEHLSSFAIQILESLVQSGKVLTRVCNFSEAAPPVSPKHKVRGPFFGEERMARTSSDRKQSLEAIVQNGGGSFGLDDDADDDGEEESDDEEGLLGISGDKRLGRLTKTHAIQMNCAVILCEELVGRVDEYGNVENSFADIFASISGILVQVITCVDDSRIKKAAGDIVGSVDFVDLVSKGKEVEELRKRVAELEAKVETLESQQGWSILT</sequence>
<evidence type="ECO:0000259" key="4">
    <source>
        <dbReference type="Pfam" id="PF16213"/>
    </source>
</evidence>
<comment type="caution">
    <text evidence="5">The sequence shown here is derived from an EMBL/GenBank/DDBJ whole genome shotgun (WGS) entry which is preliminary data.</text>
</comment>
<protein>
    <submittedName>
        <fullName evidence="5">Uncharacterized protein</fullName>
    </submittedName>
</protein>
<feature type="region of interest" description="Disordered" evidence="2">
    <location>
        <begin position="1635"/>
        <end position="1662"/>
    </location>
</feature>
<accession>A0A9W7CL77</accession>
<dbReference type="Proteomes" id="UP001165160">
    <property type="component" value="Unassembled WGS sequence"/>
</dbReference>
<feature type="coiled-coil region" evidence="1">
    <location>
        <begin position="1743"/>
        <end position="1770"/>
    </location>
</feature>
<evidence type="ECO:0000256" key="1">
    <source>
        <dbReference type="SAM" id="Coils"/>
    </source>
</evidence>
<feature type="domain" description="Mon2/Sec7/BIG1-like dimerisation and cyclophilin-binding" evidence="4">
    <location>
        <begin position="3"/>
        <end position="241"/>
    </location>
</feature>
<organism evidence="5 6">
    <name type="scientific">Triparma verrucosa</name>
    <dbReference type="NCBI Taxonomy" id="1606542"/>
    <lineage>
        <taxon>Eukaryota</taxon>
        <taxon>Sar</taxon>
        <taxon>Stramenopiles</taxon>
        <taxon>Ochrophyta</taxon>
        <taxon>Bolidophyceae</taxon>
        <taxon>Parmales</taxon>
        <taxon>Triparmaceae</taxon>
        <taxon>Triparma</taxon>
    </lineage>
</organism>
<keyword evidence="6" id="KW-1185">Reference proteome</keyword>
<evidence type="ECO:0000313" key="6">
    <source>
        <dbReference type="Proteomes" id="UP001165160"/>
    </source>
</evidence>
<feature type="compositionally biased region" description="Acidic residues" evidence="2">
    <location>
        <begin position="1642"/>
        <end position="1659"/>
    </location>
</feature>
<dbReference type="InterPro" id="IPR032629">
    <property type="entry name" value="DCB_dom"/>
</dbReference>
<feature type="region of interest" description="Disordered" evidence="2">
    <location>
        <begin position="197"/>
        <end position="216"/>
    </location>
</feature>
<dbReference type="Pfam" id="PF16213">
    <property type="entry name" value="DCB"/>
    <property type="match status" value="1"/>
</dbReference>
<feature type="region of interest" description="Disordered" evidence="2">
    <location>
        <begin position="279"/>
        <end position="301"/>
    </location>
</feature>
<dbReference type="InterPro" id="IPR016024">
    <property type="entry name" value="ARM-type_fold"/>
</dbReference>
<dbReference type="EMBL" id="BRXX01000382">
    <property type="protein sequence ID" value="GMI08512.1"/>
    <property type="molecule type" value="Genomic_DNA"/>
</dbReference>
<dbReference type="SUPFAM" id="SSF48371">
    <property type="entry name" value="ARM repeat"/>
    <property type="match status" value="2"/>
</dbReference>
<gene>
    <name evidence="5" type="ORF">TrVE_jg6699</name>
</gene>
<feature type="region of interest" description="Disordered" evidence="2">
    <location>
        <begin position="456"/>
        <end position="475"/>
    </location>
</feature>
<keyword evidence="1" id="KW-0175">Coiled coil</keyword>
<evidence type="ECO:0000259" key="3">
    <source>
        <dbReference type="Pfam" id="PF16206"/>
    </source>
</evidence>
<dbReference type="InterPro" id="IPR032817">
    <property type="entry name" value="Mon2_C"/>
</dbReference>
<name>A0A9W7CL77_9STRA</name>
<evidence type="ECO:0000313" key="5">
    <source>
        <dbReference type="EMBL" id="GMI08512.1"/>
    </source>
</evidence>
<dbReference type="Pfam" id="PF16206">
    <property type="entry name" value="Mon2_C"/>
    <property type="match status" value="1"/>
</dbReference>